<dbReference type="SMART" id="SM00595">
    <property type="entry name" value="MADF"/>
    <property type="match status" value="1"/>
</dbReference>
<dbReference type="InterPro" id="IPR039353">
    <property type="entry name" value="TF_Adf1"/>
</dbReference>
<protein>
    <recommendedName>
        <fullName evidence="2">MADF domain-containing protein</fullName>
    </recommendedName>
</protein>
<evidence type="ECO:0000259" key="2">
    <source>
        <dbReference type="PROSITE" id="PS51029"/>
    </source>
</evidence>
<feature type="compositionally biased region" description="Polar residues" evidence="1">
    <location>
        <begin position="127"/>
        <end position="139"/>
    </location>
</feature>
<dbReference type="PANTHER" id="PTHR12243">
    <property type="entry name" value="MADF DOMAIN TRANSCRIPTION FACTOR"/>
    <property type="match status" value="1"/>
</dbReference>
<sequence length="270" mass="31504">MDDNIDATLLIPAVECFPEIWDKTADVYSDRIKKRDAWRMVCAQLCPEFDNIDEDDKDDVVKSMTRKWNNIRDQWIKWKRKEKMYGSNRKYIYHDHLKFLDKVHMQNAIKKEGGEEQLQHVEDSETYGESGSETMQSRRSLGLDDLHNSASGKKRKRKFEEVLLEMDQTQLGPGQESRHMLFFRSIAPSLEMFNEDQILDFQLGVLQTLKNVRNGLPAIQTFNQPCCGHSVHDQDQPNPVYPEVVLETRSGDAHRYRRTPPSSTHSDEDT</sequence>
<dbReference type="Pfam" id="PF10545">
    <property type="entry name" value="MADF_DNA_bdg"/>
    <property type="match status" value="1"/>
</dbReference>
<name>A0A146MBD5_LYGHE</name>
<dbReference type="GO" id="GO:0005634">
    <property type="term" value="C:nucleus"/>
    <property type="evidence" value="ECO:0007669"/>
    <property type="project" value="TreeGrafter"/>
</dbReference>
<feature type="compositionally biased region" description="Basic and acidic residues" evidence="1">
    <location>
        <begin position="112"/>
        <end position="123"/>
    </location>
</feature>
<evidence type="ECO:0000313" key="3">
    <source>
        <dbReference type="EMBL" id="JAQ17091.1"/>
    </source>
</evidence>
<evidence type="ECO:0000256" key="1">
    <source>
        <dbReference type="SAM" id="MobiDB-lite"/>
    </source>
</evidence>
<reference evidence="3" key="1">
    <citation type="journal article" date="2016" name="Gigascience">
        <title>De novo construction of an expanded transcriptome assembly for the western tarnished plant bug, Lygus hesperus.</title>
        <authorList>
            <person name="Tassone E.E."/>
            <person name="Geib S.M."/>
            <person name="Hall B."/>
            <person name="Fabrick J.A."/>
            <person name="Brent C.S."/>
            <person name="Hull J.J."/>
        </authorList>
    </citation>
    <scope>NUCLEOTIDE SEQUENCE</scope>
</reference>
<feature type="domain" description="MADF" evidence="2">
    <location>
        <begin position="9"/>
        <end position="105"/>
    </location>
</feature>
<dbReference type="PANTHER" id="PTHR12243:SF69">
    <property type="entry name" value="SI:CH73-59F11.3"/>
    <property type="match status" value="1"/>
</dbReference>
<dbReference type="AlphaFoldDB" id="A0A146MBD5"/>
<dbReference type="PROSITE" id="PS51029">
    <property type="entry name" value="MADF"/>
    <property type="match status" value="1"/>
</dbReference>
<organism evidence="3">
    <name type="scientific">Lygus hesperus</name>
    <name type="common">Western plant bug</name>
    <dbReference type="NCBI Taxonomy" id="30085"/>
    <lineage>
        <taxon>Eukaryota</taxon>
        <taxon>Metazoa</taxon>
        <taxon>Ecdysozoa</taxon>
        <taxon>Arthropoda</taxon>
        <taxon>Hexapoda</taxon>
        <taxon>Insecta</taxon>
        <taxon>Pterygota</taxon>
        <taxon>Neoptera</taxon>
        <taxon>Paraneoptera</taxon>
        <taxon>Hemiptera</taxon>
        <taxon>Heteroptera</taxon>
        <taxon>Panheteroptera</taxon>
        <taxon>Cimicomorpha</taxon>
        <taxon>Miridae</taxon>
        <taxon>Mirini</taxon>
        <taxon>Lygus</taxon>
    </lineage>
</organism>
<proteinExistence type="predicted"/>
<dbReference type="EMBL" id="GDHC01001538">
    <property type="protein sequence ID" value="JAQ17091.1"/>
    <property type="molecule type" value="Transcribed_RNA"/>
</dbReference>
<dbReference type="GO" id="GO:0005667">
    <property type="term" value="C:transcription regulator complex"/>
    <property type="evidence" value="ECO:0007669"/>
    <property type="project" value="TreeGrafter"/>
</dbReference>
<accession>A0A146MBD5</accession>
<dbReference type="GO" id="GO:0006357">
    <property type="term" value="P:regulation of transcription by RNA polymerase II"/>
    <property type="evidence" value="ECO:0007669"/>
    <property type="project" value="TreeGrafter"/>
</dbReference>
<gene>
    <name evidence="3" type="ORF">g.54294</name>
</gene>
<feature type="region of interest" description="Disordered" evidence="1">
    <location>
        <begin position="112"/>
        <end position="152"/>
    </location>
</feature>
<feature type="region of interest" description="Disordered" evidence="1">
    <location>
        <begin position="247"/>
        <end position="270"/>
    </location>
</feature>
<dbReference type="InterPro" id="IPR006578">
    <property type="entry name" value="MADF-dom"/>
</dbReference>